<dbReference type="EMBL" id="JAIUEN010000393">
    <property type="protein sequence ID" value="MCE3363900.1"/>
    <property type="molecule type" value="Genomic_DNA"/>
</dbReference>
<reference evidence="1" key="1">
    <citation type="journal article" date="2021" name="Front Med (Lausanne)">
        <title>The Prevalence and Determinants of Fusidic Acid Resistance Among Methicillin-Resistant Staphylococcus aureus Clinical Isolates in China.</title>
        <authorList>
            <person name="Zhao H."/>
            <person name="Wang X."/>
            <person name="Wang B."/>
            <person name="Xu Y."/>
            <person name="Rao L."/>
            <person name="Wan B."/>
            <person name="Guo Y."/>
            <person name="Wu X."/>
            <person name="Yu J."/>
            <person name="Chen L."/>
            <person name="Li M."/>
            <person name="Yu F."/>
        </authorList>
    </citation>
    <scope>NUCLEOTIDE SEQUENCE</scope>
    <source>
        <strain evidence="1">NC-4</strain>
    </source>
</reference>
<organism evidence="1 2">
    <name type="scientific">Staphylococcus aureus</name>
    <dbReference type="NCBI Taxonomy" id="1280"/>
    <lineage>
        <taxon>Bacteria</taxon>
        <taxon>Bacillati</taxon>
        <taxon>Bacillota</taxon>
        <taxon>Bacilli</taxon>
        <taxon>Bacillales</taxon>
        <taxon>Staphylococcaceae</taxon>
        <taxon>Staphylococcus</taxon>
    </lineage>
</organism>
<feature type="non-terminal residue" evidence="1">
    <location>
        <position position="1"/>
    </location>
</feature>
<gene>
    <name evidence="1" type="ORF">LB359_16775</name>
</gene>
<accession>A0AAW4YC17</accession>
<name>A0AAW4YC17_STAAU</name>
<evidence type="ECO:0000313" key="1">
    <source>
        <dbReference type="EMBL" id="MCE3363900.1"/>
    </source>
</evidence>
<comment type="caution">
    <text evidence="1">The sequence shown here is derived from an EMBL/GenBank/DDBJ whole genome shotgun (WGS) entry which is preliminary data.</text>
</comment>
<proteinExistence type="predicted"/>
<dbReference type="AlphaFoldDB" id="A0AAW4YC17"/>
<sequence>LTITEMTHQDDLEYKSMRVTKIGDDQYGNDRVNVIIAEPSDTYPTISNDFLKSFGHVWLVERWMDDNIEENIKQLKNDLQSQDTLTAINL</sequence>
<reference evidence="1" key="2">
    <citation type="submission" date="2023-08" db="EMBL/GenBank/DDBJ databases">
        <authorList>
            <person name="Zhao H."/>
            <person name="Wang X."/>
        </authorList>
    </citation>
    <scope>NUCLEOTIDE SEQUENCE</scope>
    <source>
        <strain evidence="1">NC-4</strain>
    </source>
</reference>
<dbReference type="Proteomes" id="UP001200271">
    <property type="component" value="Unassembled WGS sequence"/>
</dbReference>
<feature type="non-terminal residue" evidence="1">
    <location>
        <position position="90"/>
    </location>
</feature>
<protein>
    <submittedName>
        <fullName evidence="1">Accessory Sec system protein Asp3</fullName>
    </submittedName>
</protein>
<evidence type="ECO:0000313" key="2">
    <source>
        <dbReference type="Proteomes" id="UP001200271"/>
    </source>
</evidence>